<feature type="transmembrane region" description="Helical" evidence="6">
    <location>
        <begin position="71"/>
        <end position="90"/>
    </location>
</feature>
<keyword evidence="2" id="KW-1003">Cell membrane</keyword>
<dbReference type="PANTHER" id="PTHR30086">
    <property type="entry name" value="ARGININE EXPORTER PROTEIN ARGO"/>
    <property type="match status" value="1"/>
</dbReference>
<feature type="transmembrane region" description="Helical" evidence="6">
    <location>
        <begin position="41"/>
        <end position="65"/>
    </location>
</feature>
<feature type="transmembrane region" description="Helical" evidence="6">
    <location>
        <begin position="6"/>
        <end position="29"/>
    </location>
</feature>
<evidence type="ECO:0000313" key="8">
    <source>
        <dbReference type="Proteomes" id="UP001500121"/>
    </source>
</evidence>
<dbReference type="RefSeq" id="WP_345481782.1">
    <property type="nucleotide sequence ID" value="NZ_BAABLP010000006.1"/>
</dbReference>
<dbReference type="EMBL" id="BAABLP010000006">
    <property type="protein sequence ID" value="GAA4752562.1"/>
    <property type="molecule type" value="Genomic_DNA"/>
</dbReference>
<feature type="transmembrane region" description="Helical" evidence="6">
    <location>
        <begin position="134"/>
        <end position="151"/>
    </location>
</feature>
<organism evidence="7 8">
    <name type="scientific">Amnibacterium soli</name>
    <dbReference type="NCBI Taxonomy" id="1282736"/>
    <lineage>
        <taxon>Bacteria</taxon>
        <taxon>Bacillati</taxon>
        <taxon>Actinomycetota</taxon>
        <taxon>Actinomycetes</taxon>
        <taxon>Micrococcales</taxon>
        <taxon>Microbacteriaceae</taxon>
        <taxon>Amnibacterium</taxon>
    </lineage>
</organism>
<feature type="transmembrane region" description="Helical" evidence="6">
    <location>
        <begin position="171"/>
        <end position="195"/>
    </location>
</feature>
<gene>
    <name evidence="7" type="ORF">GCM10025783_26770</name>
</gene>
<dbReference type="InterPro" id="IPR001123">
    <property type="entry name" value="LeuE-type"/>
</dbReference>
<evidence type="ECO:0000256" key="5">
    <source>
        <dbReference type="ARBA" id="ARBA00023136"/>
    </source>
</evidence>
<comment type="subcellular location">
    <subcellularLocation>
        <location evidence="1">Cell membrane</location>
        <topology evidence="1">Multi-pass membrane protein</topology>
    </subcellularLocation>
</comment>
<evidence type="ECO:0000313" key="7">
    <source>
        <dbReference type="EMBL" id="GAA4752562.1"/>
    </source>
</evidence>
<keyword evidence="3 6" id="KW-0812">Transmembrane</keyword>
<evidence type="ECO:0000256" key="1">
    <source>
        <dbReference type="ARBA" id="ARBA00004651"/>
    </source>
</evidence>
<comment type="caution">
    <text evidence="7">The sequence shown here is derived from an EMBL/GenBank/DDBJ whole genome shotgun (WGS) entry which is preliminary data.</text>
</comment>
<keyword evidence="4 6" id="KW-1133">Transmembrane helix</keyword>
<protein>
    <submittedName>
        <fullName evidence="7">LysE/ArgO family amino acid transporter</fullName>
    </submittedName>
</protein>
<accession>A0ABP8ZCJ5</accession>
<evidence type="ECO:0000256" key="6">
    <source>
        <dbReference type="SAM" id="Phobius"/>
    </source>
</evidence>
<keyword evidence="8" id="KW-1185">Reference proteome</keyword>
<dbReference type="PANTHER" id="PTHR30086:SF20">
    <property type="entry name" value="ARGININE EXPORTER PROTEIN ARGO-RELATED"/>
    <property type="match status" value="1"/>
</dbReference>
<proteinExistence type="predicted"/>
<dbReference type="Proteomes" id="UP001500121">
    <property type="component" value="Unassembled WGS sequence"/>
</dbReference>
<name>A0ABP8ZCJ5_9MICO</name>
<dbReference type="Pfam" id="PF01810">
    <property type="entry name" value="LysE"/>
    <property type="match status" value="1"/>
</dbReference>
<keyword evidence="5 6" id="KW-0472">Membrane</keyword>
<evidence type="ECO:0000256" key="4">
    <source>
        <dbReference type="ARBA" id="ARBA00022989"/>
    </source>
</evidence>
<sequence length="227" mass="23251">MPPLLALLAGLGTGLGLIVAIGAQNAYLLRLSATASRRTTAAAVLVCAGSDAVLIVAGVLGVGVVVQHVPVALLIARLAGAAFLLTYGVFAVRRVLRPTGAGLGAEAEEGEPPSLAAGGTRVLERSPRTAVRPVRALLTIAVFTWANPHVYLDTLVFLGSVGTQQPADVRWWWVAGAVAASCLWFSAIGFGGRLLAPLLARPAAWRVLDGLIAVVMIALGLSLLLGA</sequence>
<evidence type="ECO:0000256" key="3">
    <source>
        <dbReference type="ARBA" id="ARBA00022692"/>
    </source>
</evidence>
<evidence type="ECO:0000256" key="2">
    <source>
        <dbReference type="ARBA" id="ARBA00022475"/>
    </source>
</evidence>
<feature type="transmembrane region" description="Helical" evidence="6">
    <location>
        <begin position="207"/>
        <end position="225"/>
    </location>
</feature>
<reference evidence="8" key="1">
    <citation type="journal article" date="2019" name="Int. J. Syst. Evol. Microbiol.">
        <title>The Global Catalogue of Microorganisms (GCM) 10K type strain sequencing project: providing services to taxonomists for standard genome sequencing and annotation.</title>
        <authorList>
            <consortium name="The Broad Institute Genomics Platform"/>
            <consortium name="The Broad Institute Genome Sequencing Center for Infectious Disease"/>
            <person name="Wu L."/>
            <person name="Ma J."/>
        </authorList>
    </citation>
    <scope>NUCLEOTIDE SEQUENCE [LARGE SCALE GENOMIC DNA]</scope>
    <source>
        <strain evidence="8">JCM 19015</strain>
    </source>
</reference>